<feature type="binding site" evidence="1">
    <location>
        <position position="84"/>
    </location>
    <ligand>
        <name>Mg(2+)</name>
        <dbReference type="ChEBI" id="CHEBI:18420"/>
        <label>1</label>
        <note>catalytic</note>
    </ligand>
</feature>
<dbReference type="GO" id="GO:0046872">
    <property type="term" value="F:metal ion binding"/>
    <property type="evidence" value="ECO:0007669"/>
    <property type="project" value="UniProtKB-KW"/>
</dbReference>
<proteinExistence type="predicted"/>
<dbReference type="SUPFAM" id="SSF56655">
    <property type="entry name" value="Carbohydrate phosphatase"/>
    <property type="match status" value="1"/>
</dbReference>
<name>A0A2H0FD75_9BACT</name>
<evidence type="ECO:0000313" key="2">
    <source>
        <dbReference type="EMBL" id="PIQ04532.1"/>
    </source>
</evidence>
<sequence length="306" mass="34895">MTKVLDISKLKHMGNQKLNNLLFEYLTETTKEIREKAAKGEGRQILGEVINRPEDIDIGIDKVGEEILEQLLKKYNIKATIFSEPEARDIKNGDHLYGSIDPFDGSVLFLRGFEQNWYTALSFYDRKRNPLATGIADILNQKFYIMNNGKDFLLDMKNGEKKKIFPSSRKKLTEPIVLASYLMSSQYSRKFLDFFGDLIKGFHPKALFYSQGGSFIYAYLAAGLIDAYVMFNEPRSEIDPGFPIAKAVGCSIVSVDSDGKYKDYEFIPGKQHDKVDLLVATATPEVRDGLIKHYIKKYAEKFSFKL</sequence>
<reference evidence="2 3" key="1">
    <citation type="submission" date="2017-09" db="EMBL/GenBank/DDBJ databases">
        <title>Depth-based differentiation of microbial function through sediment-hosted aquifers and enrichment of novel symbionts in the deep terrestrial subsurface.</title>
        <authorList>
            <person name="Probst A.J."/>
            <person name="Ladd B."/>
            <person name="Jarett J.K."/>
            <person name="Geller-Mcgrath D.E."/>
            <person name="Sieber C.M."/>
            <person name="Emerson J.B."/>
            <person name="Anantharaman K."/>
            <person name="Thomas B.C."/>
            <person name="Malmstrom R."/>
            <person name="Stieglmeier M."/>
            <person name="Klingl A."/>
            <person name="Woyke T."/>
            <person name="Ryan C.M."/>
            <person name="Banfield J.F."/>
        </authorList>
    </citation>
    <scope>NUCLEOTIDE SEQUENCE [LARGE SCALE GENOMIC DNA]</scope>
    <source>
        <strain evidence="2">CG18_big_fil_WC_8_21_14_2_50_37_10</strain>
    </source>
</reference>
<keyword evidence="1" id="KW-0479">Metal-binding</keyword>
<dbReference type="Proteomes" id="UP000230778">
    <property type="component" value="Unassembled WGS sequence"/>
</dbReference>
<protein>
    <recommendedName>
        <fullName evidence="4">Inositol monophosphatase</fullName>
    </recommendedName>
</protein>
<evidence type="ECO:0000313" key="3">
    <source>
        <dbReference type="Proteomes" id="UP000230778"/>
    </source>
</evidence>
<accession>A0A2H0FD75</accession>
<gene>
    <name evidence="2" type="ORF">COW72_03440</name>
</gene>
<feature type="binding site" evidence="1">
    <location>
        <position position="101"/>
    </location>
    <ligand>
        <name>Mg(2+)</name>
        <dbReference type="ChEBI" id="CHEBI:18420"/>
        <label>1</label>
        <note>catalytic</note>
    </ligand>
</feature>
<dbReference type="InterPro" id="IPR000760">
    <property type="entry name" value="Inositol_monophosphatase-like"/>
</dbReference>
<dbReference type="Gene3D" id="3.30.540.10">
    <property type="entry name" value="Fructose-1,6-Bisphosphatase, subunit A, domain 1"/>
    <property type="match status" value="1"/>
</dbReference>
<dbReference type="Pfam" id="PF00459">
    <property type="entry name" value="Inositol_P"/>
    <property type="match status" value="1"/>
</dbReference>
<organism evidence="2 3">
    <name type="scientific">Candidatus Nealsonbacteria bacterium CG18_big_fil_WC_8_21_14_2_50_37_10</name>
    <dbReference type="NCBI Taxonomy" id="1974717"/>
    <lineage>
        <taxon>Bacteria</taxon>
        <taxon>Candidatus Nealsoniibacteriota</taxon>
    </lineage>
</organism>
<dbReference type="EMBL" id="PCUC01000178">
    <property type="protein sequence ID" value="PIQ04532.1"/>
    <property type="molecule type" value="Genomic_DNA"/>
</dbReference>
<evidence type="ECO:0008006" key="4">
    <source>
        <dbReference type="Google" id="ProtNLM"/>
    </source>
</evidence>
<evidence type="ECO:0000256" key="1">
    <source>
        <dbReference type="PIRSR" id="PIRSR600760-2"/>
    </source>
</evidence>
<feature type="binding site" evidence="1">
    <location>
        <position position="104"/>
    </location>
    <ligand>
        <name>Mg(2+)</name>
        <dbReference type="ChEBI" id="CHEBI:18420"/>
        <label>1</label>
        <note>catalytic</note>
    </ligand>
</feature>
<comment type="caution">
    <text evidence="2">The sequence shown here is derived from an EMBL/GenBank/DDBJ whole genome shotgun (WGS) entry which is preliminary data.</text>
</comment>
<keyword evidence="1" id="KW-0460">Magnesium</keyword>
<dbReference type="AlphaFoldDB" id="A0A2H0FD75"/>
<comment type="cofactor">
    <cofactor evidence="1">
        <name>Mg(2+)</name>
        <dbReference type="ChEBI" id="CHEBI:18420"/>
    </cofactor>
</comment>